<feature type="compositionally biased region" description="Basic and acidic residues" evidence="1">
    <location>
        <begin position="52"/>
        <end position="68"/>
    </location>
</feature>
<dbReference type="Pfam" id="PF25597">
    <property type="entry name" value="SH3_retrovirus"/>
    <property type="match status" value="1"/>
</dbReference>
<dbReference type="InterPro" id="IPR057670">
    <property type="entry name" value="SH3_retrovirus"/>
</dbReference>
<feature type="domain" description="Reverse transcriptase Ty1/copia-type" evidence="2">
    <location>
        <begin position="163"/>
        <end position="406"/>
    </location>
</feature>
<evidence type="ECO:0000259" key="2">
    <source>
        <dbReference type="Pfam" id="PF07727"/>
    </source>
</evidence>
<comment type="caution">
    <text evidence="4">The sequence shown here is derived from an EMBL/GenBank/DDBJ whole genome shotgun (WGS) entry which is preliminary data.</text>
</comment>
<accession>A0A4Y2E114</accession>
<protein>
    <submittedName>
        <fullName evidence="4">Retrovirus-related Pol polyprotein from transposon TNT 1-94</fullName>
    </submittedName>
</protein>
<feature type="domain" description="Retroviral polymerase SH3-like" evidence="3">
    <location>
        <begin position="1"/>
        <end position="40"/>
    </location>
</feature>
<dbReference type="InterPro" id="IPR013103">
    <property type="entry name" value="RVT_2"/>
</dbReference>
<keyword evidence="5" id="KW-1185">Reference proteome</keyword>
<dbReference type="SUPFAM" id="SSF56672">
    <property type="entry name" value="DNA/RNA polymerases"/>
    <property type="match status" value="1"/>
</dbReference>
<organism evidence="4 5">
    <name type="scientific">Araneus ventricosus</name>
    <name type="common">Orbweaver spider</name>
    <name type="synonym">Epeira ventricosa</name>
    <dbReference type="NCBI Taxonomy" id="182803"/>
    <lineage>
        <taxon>Eukaryota</taxon>
        <taxon>Metazoa</taxon>
        <taxon>Ecdysozoa</taxon>
        <taxon>Arthropoda</taxon>
        <taxon>Chelicerata</taxon>
        <taxon>Arachnida</taxon>
        <taxon>Araneae</taxon>
        <taxon>Araneomorphae</taxon>
        <taxon>Entelegynae</taxon>
        <taxon>Araneoidea</taxon>
        <taxon>Araneidae</taxon>
        <taxon>Araneus</taxon>
    </lineage>
</organism>
<dbReference type="Pfam" id="PF07727">
    <property type="entry name" value="RVT_2"/>
    <property type="match status" value="1"/>
</dbReference>
<proteinExistence type="predicted"/>
<dbReference type="EMBL" id="BGPR01000488">
    <property type="protein sequence ID" value="GBM22853.1"/>
    <property type="molecule type" value="Genomic_DNA"/>
</dbReference>
<gene>
    <name evidence="4" type="primary">POLX_59</name>
    <name evidence="4" type="ORF">AVEN_202128_1</name>
</gene>
<evidence type="ECO:0000259" key="3">
    <source>
        <dbReference type="Pfam" id="PF25597"/>
    </source>
</evidence>
<evidence type="ECO:0000313" key="5">
    <source>
        <dbReference type="Proteomes" id="UP000499080"/>
    </source>
</evidence>
<name>A0A4Y2E114_ARAVE</name>
<evidence type="ECO:0000256" key="1">
    <source>
        <dbReference type="SAM" id="MobiDB-lite"/>
    </source>
</evidence>
<evidence type="ECO:0000313" key="4">
    <source>
        <dbReference type="EMBL" id="GBM22853.1"/>
    </source>
</evidence>
<dbReference type="Proteomes" id="UP000499080">
    <property type="component" value="Unassembled WGS sequence"/>
</dbReference>
<dbReference type="InterPro" id="IPR043502">
    <property type="entry name" value="DNA/RNA_pol_sf"/>
</dbReference>
<sequence>MDKKAVKSYLVGYDGDEHYRIWLKEENEVISSRDVIFQEKPSRCVQLILKEPSNEGKHAEEKLDEKVQEPTSDAEDNSEENEQEITSDTEEDNDEELQPSSDRQLRNHSLLCKPARFEDFIIEAESFIYETDNSGTFEEAINSRESANWKKAMESEMASHRENQTRELTNLPTGSKALLCRWVFRIKTNPDGSINKYKARLVVKGYSQRQGIDYNATYSPVAKLGTIRAIRVSIAAEEKMYSTQFDVSTAFLYRELDQTIYMQQPEGYKDRTERVCKLKRSLYGLKQAPHCWNKCFGQFLLKLSFKASDANPCLYDKEVNGRKLLIMLYLDDGLVSATNQEDLDNFLKELKTRFKVYIGEVSCFLGLKIECHKDGSIGISQKAYARKILQHFGFEGCKPAPTPMLKESRLQKPKDIKRQEFPYLQAIGALMYLMVGARPDIAYSVGYLSRSLELSIQDTTWML</sequence>
<reference evidence="4 5" key="1">
    <citation type="journal article" date="2019" name="Sci. Rep.">
        <title>Orb-weaving spider Araneus ventricosus genome elucidates the spidroin gene catalogue.</title>
        <authorList>
            <person name="Kono N."/>
            <person name="Nakamura H."/>
            <person name="Ohtoshi R."/>
            <person name="Moran D.A.P."/>
            <person name="Shinohara A."/>
            <person name="Yoshida Y."/>
            <person name="Fujiwara M."/>
            <person name="Mori M."/>
            <person name="Tomita M."/>
            <person name="Arakawa K."/>
        </authorList>
    </citation>
    <scope>NUCLEOTIDE SEQUENCE [LARGE SCALE GENOMIC DNA]</scope>
</reference>
<dbReference type="OrthoDB" id="411615at2759"/>
<dbReference type="GO" id="GO:0071897">
    <property type="term" value="P:DNA biosynthetic process"/>
    <property type="evidence" value="ECO:0007669"/>
    <property type="project" value="UniProtKB-ARBA"/>
</dbReference>
<feature type="compositionally biased region" description="Acidic residues" evidence="1">
    <location>
        <begin position="72"/>
        <end position="97"/>
    </location>
</feature>
<feature type="region of interest" description="Disordered" evidence="1">
    <location>
        <begin position="50"/>
        <end position="105"/>
    </location>
</feature>
<dbReference type="AlphaFoldDB" id="A0A4Y2E114"/>